<keyword evidence="6" id="KW-0255">Endonuclease</keyword>
<name>A0A367YAI3_9ASCO</name>
<keyword evidence="7" id="KW-0227">DNA damage</keyword>
<dbReference type="Pfam" id="PF00867">
    <property type="entry name" value="XPG_I"/>
    <property type="match status" value="1"/>
</dbReference>
<comment type="caution">
    <text evidence="18">The sequence shown here is derived from an EMBL/GenBank/DDBJ whole genome shotgun (WGS) entry which is preliminary data.</text>
</comment>
<dbReference type="PANTHER" id="PTHR16171:SF7">
    <property type="entry name" value="DNA REPAIR PROTEIN RAD2"/>
    <property type="match status" value="1"/>
</dbReference>
<evidence type="ECO:0000256" key="2">
    <source>
        <dbReference type="ARBA" id="ARBA00004123"/>
    </source>
</evidence>
<dbReference type="InterPro" id="IPR036279">
    <property type="entry name" value="5-3_exonuclease_C_sf"/>
</dbReference>
<evidence type="ECO:0000256" key="15">
    <source>
        <dbReference type="SAM" id="MobiDB-lite"/>
    </source>
</evidence>
<dbReference type="CDD" id="cd09868">
    <property type="entry name" value="PIN_XPG_RAD2"/>
    <property type="match status" value="2"/>
</dbReference>
<feature type="domain" description="XPG-I" evidence="16">
    <location>
        <begin position="728"/>
        <end position="797"/>
    </location>
</feature>
<evidence type="ECO:0000256" key="4">
    <source>
        <dbReference type="ARBA" id="ARBA00022722"/>
    </source>
</evidence>
<feature type="region of interest" description="Disordered" evidence="15">
    <location>
        <begin position="606"/>
        <end position="646"/>
    </location>
</feature>
<dbReference type="PROSITE" id="PS00842">
    <property type="entry name" value="XPG_2"/>
    <property type="match status" value="1"/>
</dbReference>
<feature type="region of interest" description="Disordered" evidence="15">
    <location>
        <begin position="567"/>
        <end position="592"/>
    </location>
</feature>
<evidence type="ECO:0000256" key="9">
    <source>
        <dbReference type="ARBA" id="ARBA00022842"/>
    </source>
</evidence>
<dbReference type="InterPro" id="IPR019974">
    <property type="entry name" value="XPG_CS"/>
</dbReference>
<organism evidence="18 19">
    <name type="scientific">Candida viswanathii</name>
    <dbReference type="NCBI Taxonomy" id="5486"/>
    <lineage>
        <taxon>Eukaryota</taxon>
        <taxon>Fungi</taxon>
        <taxon>Dikarya</taxon>
        <taxon>Ascomycota</taxon>
        <taxon>Saccharomycotina</taxon>
        <taxon>Pichiomycetes</taxon>
        <taxon>Debaryomycetaceae</taxon>
        <taxon>Candida/Lodderomyces clade</taxon>
        <taxon>Candida</taxon>
    </lineage>
</organism>
<dbReference type="GO" id="GO:0006289">
    <property type="term" value="P:nucleotide-excision repair"/>
    <property type="evidence" value="ECO:0007669"/>
    <property type="project" value="InterPro"/>
</dbReference>
<dbReference type="EMBL" id="QLNQ01000025">
    <property type="protein sequence ID" value="RCK62883.1"/>
    <property type="molecule type" value="Genomic_DNA"/>
</dbReference>
<keyword evidence="14" id="KW-0175">Coiled coil</keyword>
<evidence type="ECO:0000256" key="8">
    <source>
        <dbReference type="ARBA" id="ARBA00022801"/>
    </source>
</evidence>
<evidence type="ECO:0000259" key="17">
    <source>
        <dbReference type="SMART" id="SM00485"/>
    </source>
</evidence>
<feature type="coiled-coil region" evidence="14">
    <location>
        <begin position="649"/>
        <end position="718"/>
    </location>
</feature>
<dbReference type="OrthoDB" id="31113at2759"/>
<dbReference type="FunFam" id="1.10.150.20:FF:000030">
    <property type="entry name" value="Flap endonuclease GEN-like 1"/>
    <property type="match status" value="1"/>
</dbReference>
<dbReference type="GO" id="GO:0048256">
    <property type="term" value="F:flap endonuclease activity"/>
    <property type="evidence" value="ECO:0007669"/>
    <property type="project" value="UniProtKB-ARBA"/>
</dbReference>
<feature type="region of interest" description="Disordered" evidence="15">
    <location>
        <begin position="513"/>
        <end position="555"/>
    </location>
</feature>
<keyword evidence="4" id="KW-0540">Nuclease</keyword>
<keyword evidence="9" id="KW-0460">Magnesium</keyword>
<dbReference type="SMART" id="SM00485">
    <property type="entry name" value="XPGN"/>
    <property type="match status" value="1"/>
</dbReference>
<evidence type="ECO:0000256" key="13">
    <source>
        <dbReference type="ARBA" id="ARBA00053135"/>
    </source>
</evidence>
<dbReference type="Proteomes" id="UP000253472">
    <property type="component" value="Unassembled WGS sequence"/>
</dbReference>
<dbReference type="InterPro" id="IPR006084">
    <property type="entry name" value="XPG/Rad2"/>
</dbReference>
<keyword evidence="5" id="KW-0479">Metal-binding</keyword>
<feature type="compositionally biased region" description="Polar residues" evidence="15">
    <location>
        <begin position="461"/>
        <end position="470"/>
    </location>
</feature>
<dbReference type="InterPro" id="IPR008918">
    <property type="entry name" value="HhH2"/>
</dbReference>
<dbReference type="Gene3D" id="1.10.150.20">
    <property type="entry name" value="5' to 3' exonuclease, C-terminal subdomain"/>
    <property type="match status" value="1"/>
</dbReference>
<dbReference type="Pfam" id="PF00752">
    <property type="entry name" value="XPG_N"/>
    <property type="match status" value="1"/>
</dbReference>
<gene>
    <name evidence="18" type="primary">RAD2_1</name>
    <name evidence="18" type="ORF">Cantr_09387</name>
</gene>
<dbReference type="STRING" id="5486.A0A367YAI3"/>
<dbReference type="InterPro" id="IPR001044">
    <property type="entry name" value="XPG/Rad2_eukaryotes"/>
</dbReference>
<dbReference type="AlphaFoldDB" id="A0A367YAI3"/>
<evidence type="ECO:0000256" key="1">
    <source>
        <dbReference type="ARBA" id="ARBA00001946"/>
    </source>
</evidence>
<evidence type="ECO:0000313" key="18">
    <source>
        <dbReference type="EMBL" id="RCK62883.1"/>
    </source>
</evidence>
<keyword evidence="10" id="KW-0234">DNA repair</keyword>
<dbReference type="Gene3D" id="3.40.50.1010">
    <property type="entry name" value="5'-nuclease"/>
    <property type="match status" value="2"/>
</dbReference>
<keyword evidence="11" id="KW-0539">Nucleus</keyword>
<dbReference type="SMART" id="SM00484">
    <property type="entry name" value="XPGI"/>
    <property type="match status" value="1"/>
</dbReference>
<dbReference type="FunFam" id="3.40.50.1010:FF:000025">
    <property type="entry name" value="DNA repair protein RAD2"/>
    <property type="match status" value="1"/>
</dbReference>
<dbReference type="CDD" id="cd09904">
    <property type="entry name" value="H3TH_XPG"/>
    <property type="match status" value="1"/>
</dbReference>
<feature type="domain" description="XPG N-terminal" evidence="17">
    <location>
        <begin position="1"/>
        <end position="98"/>
    </location>
</feature>
<evidence type="ECO:0000256" key="12">
    <source>
        <dbReference type="ARBA" id="ARBA00038112"/>
    </source>
</evidence>
<dbReference type="InterPro" id="IPR029060">
    <property type="entry name" value="PIN-like_dom_sf"/>
</dbReference>
<proteinExistence type="inferred from homology"/>
<dbReference type="InterPro" id="IPR006086">
    <property type="entry name" value="XPG-I_dom"/>
</dbReference>
<dbReference type="GO" id="GO:0003697">
    <property type="term" value="F:single-stranded DNA binding"/>
    <property type="evidence" value="ECO:0007669"/>
    <property type="project" value="InterPro"/>
</dbReference>
<keyword evidence="19" id="KW-1185">Reference proteome</keyword>
<evidence type="ECO:0000256" key="14">
    <source>
        <dbReference type="SAM" id="Coils"/>
    </source>
</evidence>
<evidence type="ECO:0000256" key="7">
    <source>
        <dbReference type="ARBA" id="ARBA00022763"/>
    </source>
</evidence>
<evidence type="ECO:0000256" key="3">
    <source>
        <dbReference type="ARBA" id="ARBA00005283"/>
    </source>
</evidence>
<feature type="compositionally biased region" description="Basic and acidic residues" evidence="15">
    <location>
        <begin position="348"/>
        <end position="365"/>
    </location>
</feature>
<keyword evidence="8" id="KW-0378">Hydrolase</keyword>
<evidence type="ECO:0000256" key="6">
    <source>
        <dbReference type="ARBA" id="ARBA00022759"/>
    </source>
</evidence>
<feature type="region of interest" description="Disordered" evidence="15">
    <location>
        <begin position="325"/>
        <end position="388"/>
    </location>
</feature>
<accession>A0A367YAI3</accession>
<dbReference type="GO" id="GO:0005634">
    <property type="term" value="C:nucleus"/>
    <property type="evidence" value="ECO:0007669"/>
    <property type="project" value="UniProtKB-SubCell"/>
</dbReference>
<feature type="compositionally biased region" description="Acidic residues" evidence="15">
    <location>
        <begin position="518"/>
        <end position="540"/>
    </location>
</feature>
<comment type="similarity">
    <text evidence="3">Belongs to the XPG/RAD2 endonuclease family. XPG subfamily.</text>
</comment>
<dbReference type="FunFam" id="3.40.50.1010:FF:000061">
    <property type="entry name" value="Single-stranded DNA endonuclease (Eurofung)"/>
    <property type="match status" value="1"/>
</dbReference>
<comment type="cofactor">
    <cofactor evidence="1">
        <name>Mg(2+)</name>
        <dbReference type="ChEBI" id="CHEBI:18420"/>
    </cofactor>
</comment>
<reference evidence="18 19" key="1">
    <citation type="submission" date="2018-06" db="EMBL/GenBank/DDBJ databases">
        <title>Whole genome sequencing of Candida tropicalis (genome annotated by CSBL at Korea University).</title>
        <authorList>
            <person name="Ahn J."/>
        </authorList>
    </citation>
    <scope>NUCLEOTIDE SEQUENCE [LARGE SCALE GENOMIC DNA]</scope>
    <source>
        <strain evidence="18 19">ATCC 20962</strain>
    </source>
</reference>
<feature type="compositionally biased region" description="Polar residues" evidence="15">
    <location>
        <begin position="480"/>
        <end position="493"/>
    </location>
</feature>
<sequence length="977" mass="112897">MGVHSLWQIVGPSARPVRLEALSRKKLAIDASIWIYQFLKAVRDKDGNSLPQSHIVGFFRRICKLLYYGILPIFVFDGGVPALKRHTISERRQRREKHSMSTRETAQKLLGIQLQREAEKAVNGKAKKKLMIQIGDVDEYGDADDEIVFLEDLPVSAPIRGRPPQESSSSRPKSFKFRKDDEYHLPNLTEFRVTRDDGRIMRDDELAEYYEDFDHVDGININEIDPKSKEFEELPISTQYMILSHLRLKSRLRMGYRKDQLEQLFPDSMDFSKFQIQQVQRRNFYTQKLMNMTGMDADSTISKRVAGDSSRRYALVKNDDGWTLSLDATDEANPMQRDIDSDEEEQEDIMREVESYKKKEPKSDSDDSDSDFEEVPLEDKPETEEEKNYQKALIESIYDQYNTAPKAPEPKLTIDGYDEEELKQAVEKSKLDYYDLQRQEKQLQGDDDDDFDFSTSALFASNVNTGSNTEPKIPIPKPAKTSQTPILNGPTNLGGSFLFNADTHKTGKIEIKKNEPVFEPEESDKEIKEESDDEEVEVIEPEAKPKPVGQQTLPDWFKDDVRRTLNPHNEKFVTTNAYGKQREQYREDEEAGLVSWTEAREYLNQQEDQEREDARQTPEIVFPEKPVEAQDKDSESEPEPEEPQRKAAVIDYQFEEEEEEDLVKQLQQEMIDHETLRHKIKTTHISPMSSIETRVTDEQLLKEKLQKAKRDSDEVTETMINDVQELLRRFGIPYITAPMEAEAQCAELYRIGLVDGIVTDDSDCFLFGGDKIYKNMFDQKQYVECYMQDDLSAKMGLTRKKLVELALLLGSDYTEGIKGIGPVLAMEILAEFGSLEKFKEWFDLHTKTLSDKSNTSTLQKNLLSRIKKGNLYLSDSFPDSVVVNAYTNPEVDSDKTKFKWGVPDLDQIRSFLMYNVSWSQAQVDEVMVPLIRDMNKRRSEGTQSTIGEFFPQEYIQTRKELKLGKRMKTAANKLKKK</sequence>
<evidence type="ECO:0000256" key="11">
    <source>
        <dbReference type="ARBA" id="ARBA00023242"/>
    </source>
</evidence>
<comment type="function">
    <text evidence="13">Single-stranded DNA endonuclease involved in excision repair of DNA damaged with UV light, bulky adducts, or cross-linking agents. Essential for the incision step of excision-repair.</text>
</comment>
<dbReference type="InterPro" id="IPR006085">
    <property type="entry name" value="XPG_DNA_repair_N"/>
</dbReference>
<dbReference type="GO" id="GO:0046872">
    <property type="term" value="F:metal ion binding"/>
    <property type="evidence" value="ECO:0007669"/>
    <property type="project" value="UniProtKB-KW"/>
</dbReference>
<feature type="compositionally biased region" description="Basic and acidic residues" evidence="15">
    <location>
        <begin position="625"/>
        <end position="635"/>
    </location>
</feature>
<evidence type="ECO:0000313" key="19">
    <source>
        <dbReference type="Proteomes" id="UP000253472"/>
    </source>
</evidence>
<dbReference type="PANTHER" id="PTHR16171">
    <property type="entry name" value="DNA REPAIR PROTEIN COMPLEMENTING XP-G CELLS-RELATED"/>
    <property type="match status" value="1"/>
</dbReference>
<dbReference type="SUPFAM" id="SSF47807">
    <property type="entry name" value="5' to 3' exonuclease, C-terminal subdomain"/>
    <property type="match status" value="1"/>
</dbReference>
<dbReference type="SUPFAM" id="SSF88723">
    <property type="entry name" value="PIN domain-like"/>
    <property type="match status" value="1"/>
</dbReference>
<feature type="compositionally biased region" description="Acidic residues" evidence="15">
    <location>
        <begin position="366"/>
        <end position="385"/>
    </location>
</feature>
<comment type="similarity">
    <text evidence="12">Belongs to the XPG/RAD2 endonuclease family. GEN subfamily.</text>
</comment>
<evidence type="ECO:0000256" key="5">
    <source>
        <dbReference type="ARBA" id="ARBA00022723"/>
    </source>
</evidence>
<dbReference type="SMART" id="SM00279">
    <property type="entry name" value="HhH2"/>
    <property type="match status" value="1"/>
</dbReference>
<comment type="subcellular location">
    <subcellularLocation>
        <location evidence="2">Nucleus</location>
    </subcellularLocation>
</comment>
<evidence type="ECO:0000259" key="16">
    <source>
        <dbReference type="SMART" id="SM00484"/>
    </source>
</evidence>
<dbReference type="PRINTS" id="PR00066">
    <property type="entry name" value="XRODRMPGMNTG"/>
</dbReference>
<feature type="region of interest" description="Disordered" evidence="15">
    <location>
        <begin position="461"/>
        <end position="493"/>
    </location>
</feature>
<evidence type="ECO:0000256" key="10">
    <source>
        <dbReference type="ARBA" id="ARBA00023204"/>
    </source>
</evidence>
<protein>
    <submittedName>
        <fullName evidence="18">DNA repair protein RAD2</fullName>
    </submittedName>
</protein>
<dbReference type="PRINTS" id="PR00853">
    <property type="entry name" value="XPGRADSUPER"/>
</dbReference>